<name>A0A848GZQ5_9BURK</name>
<dbReference type="EMBL" id="JABBFX010000001">
    <property type="protein sequence ID" value="NML42779.1"/>
    <property type="molecule type" value="Genomic_DNA"/>
</dbReference>
<dbReference type="InterPro" id="IPR009003">
    <property type="entry name" value="Peptidase_S1_PA"/>
</dbReference>
<dbReference type="PANTHER" id="PTHR43019">
    <property type="entry name" value="SERINE ENDOPROTEASE DEGS"/>
    <property type="match status" value="1"/>
</dbReference>
<dbReference type="Proteomes" id="UP000541185">
    <property type="component" value="Unassembled WGS sequence"/>
</dbReference>
<comment type="caution">
    <text evidence="2">The sequence shown here is derived from an EMBL/GenBank/DDBJ whole genome shotgun (WGS) entry which is preliminary data.</text>
</comment>
<dbReference type="SUPFAM" id="SSF50494">
    <property type="entry name" value="Trypsin-like serine proteases"/>
    <property type="match status" value="1"/>
</dbReference>
<dbReference type="AlphaFoldDB" id="A0A848GZQ5"/>
<accession>A0A848GZQ5</accession>
<feature type="signal peptide" evidence="1">
    <location>
        <begin position="1"/>
        <end position="23"/>
    </location>
</feature>
<dbReference type="PANTHER" id="PTHR43019:SF23">
    <property type="entry name" value="PROTEASE DO-LIKE 5, CHLOROPLASTIC"/>
    <property type="match status" value="1"/>
</dbReference>
<dbReference type="InterPro" id="IPR001940">
    <property type="entry name" value="Peptidase_S1C"/>
</dbReference>
<dbReference type="Gene3D" id="2.40.10.120">
    <property type="match status" value="1"/>
</dbReference>
<dbReference type="PRINTS" id="PR00834">
    <property type="entry name" value="PROTEASES2C"/>
</dbReference>
<evidence type="ECO:0000313" key="3">
    <source>
        <dbReference type="Proteomes" id="UP000541185"/>
    </source>
</evidence>
<dbReference type="RefSeq" id="WP_169417032.1">
    <property type="nucleotide sequence ID" value="NZ_JABBFX010000001.1"/>
</dbReference>
<protein>
    <submittedName>
        <fullName evidence="2">Trypsin-like peptidase domain-containing protein</fullName>
    </submittedName>
</protein>
<organism evidence="2 3">
    <name type="scientific">Ramlibacter agri</name>
    <dbReference type="NCBI Taxonomy" id="2728837"/>
    <lineage>
        <taxon>Bacteria</taxon>
        <taxon>Pseudomonadati</taxon>
        <taxon>Pseudomonadota</taxon>
        <taxon>Betaproteobacteria</taxon>
        <taxon>Burkholderiales</taxon>
        <taxon>Comamonadaceae</taxon>
        <taxon>Ramlibacter</taxon>
    </lineage>
</organism>
<gene>
    <name evidence="2" type="ORF">HHL11_03380</name>
</gene>
<evidence type="ECO:0000313" key="2">
    <source>
        <dbReference type="EMBL" id="NML42779.1"/>
    </source>
</evidence>
<keyword evidence="3" id="KW-1185">Reference proteome</keyword>
<reference evidence="2 3" key="1">
    <citation type="submission" date="2020-04" db="EMBL/GenBank/DDBJ databases">
        <title>Ramlibacter sp. G-1-2-2 isolated from soil.</title>
        <authorList>
            <person name="Dahal R.H."/>
        </authorList>
    </citation>
    <scope>NUCLEOTIDE SEQUENCE [LARGE SCALE GENOMIC DNA]</scope>
    <source>
        <strain evidence="2 3">G-1-2-2</strain>
    </source>
</reference>
<proteinExistence type="predicted"/>
<dbReference type="GO" id="GO:0004252">
    <property type="term" value="F:serine-type endopeptidase activity"/>
    <property type="evidence" value="ECO:0007669"/>
    <property type="project" value="InterPro"/>
</dbReference>
<evidence type="ECO:0000256" key="1">
    <source>
        <dbReference type="SAM" id="SignalP"/>
    </source>
</evidence>
<dbReference type="Pfam" id="PF13365">
    <property type="entry name" value="Trypsin_2"/>
    <property type="match status" value="1"/>
</dbReference>
<keyword evidence="1" id="KW-0732">Signal</keyword>
<feature type="chain" id="PRO_5032603551" evidence="1">
    <location>
        <begin position="24"/>
        <end position="426"/>
    </location>
</feature>
<dbReference type="GO" id="GO:0006508">
    <property type="term" value="P:proteolysis"/>
    <property type="evidence" value="ECO:0007669"/>
    <property type="project" value="InterPro"/>
</dbReference>
<sequence length="426" mass="44562">MKLQVRALSAALAALVLAGPAAAISPEELYDRVSPSIWLVENDMGGGKGAIGSAVVIAPGVLVTNCHVVEKAASLRVAHEERRFPAQLQYQDPVRDLCQLQASGVDAPAVRIAAASHLRVGAKVYALGNPKGLELTLSDGLVSALRHGRAGELEYVQISVPISPGSSGGGLFDQAGRLVGITTAGMKDGQNLNFALPAEWIVDLPARAGGGPAVARLDAEAPARAAPAPAAVAPPAEPAPPAAVATLPNVFEYRLRDGLTGQARTVVYHVDKRVGDTMVMNGGARVEDASGRVVSLKQAIAGEFEQAMPPGGWVSRENAGLAGWSSKYDALGDSRRFGMELKARAMGDSTMRLNGRELRIVRVAFDGFTTRGGGATNNPPGRYQAVAWFAPELGRVVRFEAKSRGGLGLTAFVVNESLELVDIRTE</sequence>